<dbReference type="InterPro" id="IPR050090">
    <property type="entry name" value="Tyrosine_recombinase_XerCD"/>
</dbReference>
<dbReference type="NCBIfam" id="NF003462">
    <property type="entry name" value="PRK05084.1"/>
    <property type="match status" value="1"/>
</dbReference>
<organism evidence="12 13">
    <name type="scientific">Lactococcus fujiensis JCM 16395</name>
    <dbReference type="NCBI Taxonomy" id="1291764"/>
    <lineage>
        <taxon>Bacteria</taxon>
        <taxon>Bacillati</taxon>
        <taxon>Bacillota</taxon>
        <taxon>Bacilli</taxon>
        <taxon>Lactobacillales</taxon>
        <taxon>Streptococcaceae</taxon>
        <taxon>Lactococcus</taxon>
    </lineage>
</organism>
<dbReference type="InterPro" id="IPR013762">
    <property type="entry name" value="Integrase-like_cat_sf"/>
</dbReference>
<dbReference type="Gene3D" id="1.10.150.130">
    <property type="match status" value="1"/>
</dbReference>
<evidence type="ECO:0000256" key="8">
    <source>
        <dbReference type="ARBA" id="ARBA00023306"/>
    </source>
</evidence>
<keyword evidence="3" id="KW-0132">Cell division</keyword>
<dbReference type="GO" id="GO:0007059">
    <property type="term" value="P:chromosome segregation"/>
    <property type="evidence" value="ECO:0007669"/>
    <property type="project" value="UniProtKB-KW"/>
</dbReference>
<proteinExistence type="predicted"/>
<dbReference type="STRING" id="1291764.GCA_001311235_02710"/>
<dbReference type="OrthoDB" id="283809at2"/>
<dbReference type="GO" id="GO:0006310">
    <property type="term" value="P:DNA recombination"/>
    <property type="evidence" value="ECO:0007669"/>
    <property type="project" value="UniProtKB-KW"/>
</dbReference>
<dbReference type="GO" id="GO:0003677">
    <property type="term" value="F:DNA binding"/>
    <property type="evidence" value="ECO:0007669"/>
    <property type="project" value="UniProtKB-UniRule"/>
</dbReference>
<dbReference type="Pfam" id="PF02899">
    <property type="entry name" value="Phage_int_SAM_1"/>
    <property type="match status" value="1"/>
</dbReference>
<dbReference type="GO" id="GO:0015074">
    <property type="term" value="P:DNA integration"/>
    <property type="evidence" value="ECO:0007669"/>
    <property type="project" value="UniProtKB-KW"/>
</dbReference>
<dbReference type="InterPro" id="IPR004107">
    <property type="entry name" value="Integrase_SAM-like_N"/>
</dbReference>
<evidence type="ECO:0000259" key="10">
    <source>
        <dbReference type="PROSITE" id="PS51898"/>
    </source>
</evidence>
<evidence type="ECO:0000256" key="1">
    <source>
        <dbReference type="ARBA" id="ARBA00004496"/>
    </source>
</evidence>
<keyword evidence="7" id="KW-0233">DNA recombination</keyword>
<evidence type="ECO:0000313" key="13">
    <source>
        <dbReference type="Proteomes" id="UP000218181"/>
    </source>
</evidence>
<accession>A0A2A5RJG4</accession>
<keyword evidence="5" id="KW-0229">DNA integration</keyword>
<dbReference type="Proteomes" id="UP000218181">
    <property type="component" value="Unassembled WGS sequence"/>
</dbReference>
<protein>
    <submittedName>
        <fullName evidence="12">Site-specific tyrosine recombinase XerS</fullName>
    </submittedName>
</protein>
<dbReference type="PROSITE" id="PS51900">
    <property type="entry name" value="CB"/>
    <property type="match status" value="1"/>
</dbReference>
<keyword evidence="13" id="KW-1185">Reference proteome</keyword>
<dbReference type="GO" id="GO:0051301">
    <property type="term" value="P:cell division"/>
    <property type="evidence" value="ECO:0007669"/>
    <property type="project" value="UniProtKB-KW"/>
</dbReference>
<comment type="subcellular location">
    <subcellularLocation>
        <location evidence="1">Cytoplasm</location>
    </subcellularLocation>
</comment>
<evidence type="ECO:0000256" key="6">
    <source>
        <dbReference type="ARBA" id="ARBA00023125"/>
    </source>
</evidence>
<dbReference type="InterPro" id="IPR044068">
    <property type="entry name" value="CB"/>
</dbReference>
<feature type="domain" description="Tyr recombinase" evidence="10">
    <location>
        <begin position="169"/>
        <end position="354"/>
    </location>
</feature>
<keyword evidence="6 9" id="KW-0238">DNA-binding</keyword>
<dbReference type="Pfam" id="PF00589">
    <property type="entry name" value="Phage_integrase"/>
    <property type="match status" value="1"/>
</dbReference>
<name>A0A2A5RJG4_9LACT</name>
<gene>
    <name evidence="12" type="ORF">RT41_GL000433</name>
</gene>
<dbReference type="RefSeq" id="WP_054639796.1">
    <property type="nucleotide sequence ID" value="NZ_BBAL01000012.1"/>
</dbReference>
<dbReference type="SUPFAM" id="SSF56349">
    <property type="entry name" value="DNA breaking-rejoining enzymes"/>
    <property type="match status" value="1"/>
</dbReference>
<dbReference type="InterPro" id="IPR002104">
    <property type="entry name" value="Integrase_catalytic"/>
</dbReference>
<evidence type="ECO:0000256" key="4">
    <source>
        <dbReference type="ARBA" id="ARBA00022829"/>
    </source>
</evidence>
<evidence type="ECO:0000256" key="9">
    <source>
        <dbReference type="PROSITE-ProRule" id="PRU01248"/>
    </source>
</evidence>
<dbReference type="InterPro" id="IPR011010">
    <property type="entry name" value="DNA_brk_join_enz"/>
</dbReference>
<dbReference type="EMBL" id="JXJU01000010">
    <property type="protein sequence ID" value="PCR99242.1"/>
    <property type="molecule type" value="Genomic_DNA"/>
</dbReference>
<comment type="caution">
    <text evidence="12">The sequence shown here is derived from an EMBL/GenBank/DDBJ whole genome shotgun (WGS) entry which is preliminary data.</text>
</comment>
<keyword evidence="8" id="KW-0131">Cell cycle</keyword>
<dbReference type="PROSITE" id="PS51898">
    <property type="entry name" value="TYR_RECOMBINASE"/>
    <property type="match status" value="1"/>
</dbReference>
<evidence type="ECO:0000256" key="2">
    <source>
        <dbReference type="ARBA" id="ARBA00022490"/>
    </source>
</evidence>
<dbReference type="GO" id="GO:0005737">
    <property type="term" value="C:cytoplasm"/>
    <property type="evidence" value="ECO:0007669"/>
    <property type="project" value="UniProtKB-SubCell"/>
</dbReference>
<dbReference type="CDD" id="cd00397">
    <property type="entry name" value="DNA_BRE_C"/>
    <property type="match status" value="1"/>
</dbReference>
<dbReference type="PANTHER" id="PTHR30349:SF77">
    <property type="entry name" value="TYROSINE RECOMBINASE XERC"/>
    <property type="match status" value="1"/>
</dbReference>
<dbReference type="PANTHER" id="PTHR30349">
    <property type="entry name" value="PHAGE INTEGRASE-RELATED"/>
    <property type="match status" value="1"/>
</dbReference>
<reference evidence="12 13" key="1">
    <citation type="submission" date="2014-12" db="EMBL/GenBank/DDBJ databases">
        <title>Draft genome sequences of 10 type strains of Lactococcus.</title>
        <authorList>
            <person name="Sun Z."/>
            <person name="Zhong Z."/>
            <person name="Liu W."/>
            <person name="Zhang W."/>
            <person name="Zhang H."/>
        </authorList>
    </citation>
    <scope>NUCLEOTIDE SEQUENCE [LARGE SCALE GENOMIC DNA]</scope>
    <source>
        <strain evidence="12 13">JCM 16395</strain>
    </source>
</reference>
<evidence type="ECO:0000259" key="11">
    <source>
        <dbReference type="PROSITE" id="PS51900"/>
    </source>
</evidence>
<evidence type="ECO:0000313" key="12">
    <source>
        <dbReference type="EMBL" id="PCR99242.1"/>
    </source>
</evidence>
<evidence type="ECO:0000256" key="5">
    <source>
        <dbReference type="ARBA" id="ARBA00022908"/>
    </source>
</evidence>
<evidence type="ECO:0000256" key="7">
    <source>
        <dbReference type="ARBA" id="ARBA00023172"/>
    </source>
</evidence>
<dbReference type="AlphaFoldDB" id="A0A2A5RJG4"/>
<dbReference type="InterPro" id="IPR010998">
    <property type="entry name" value="Integrase_recombinase_N"/>
</dbReference>
<keyword evidence="4" id="KW-0159">Chromosome partition</keyword>
<dbReference type="Gene3D" id="1.10.443.10">
    <property type="entry name" value="Intergrase catalytic core"/>
    <property type="match status" value="1"/>
</dbReference>
<evidence type="ECO:0000256" key="3">
    <source>
        <dbReference type="ARBA" id="ARBA00022618"/>
    </source>
</evidence>
<sequence length="356" mass="41187">MNKELLLKHISDEQGKMPFYVNEYVRSMQVQRRSQNTIYEYLKEFHRFFDWLYESGLIPDPEIKSIPMTVLEHLKKQDVESYILYLRERPKANSNGQQFGLSQTTINRTISALSSLFNFLTRETENEDGEPYFYRNVMDKIKTVKSKETLNARASAIKNKLFLGDESLGFLEFIDHEYSDQISNGARPYFEKNKIRDLAIIALILATGIRLSECTNADVKHINLKTLTIEVIRKGGKRDVVAIAPFAQVYIEQYLEARQMIYQPDVKEQALFLAKYKGIAKRIDNRSVENLVGKYSKAFKIEVSPHKLRHTLATRLYAETKNQALIANQLGHTDLNTSALYISIVDDENKKGLDRL</sequence>
<feature type="domain" description="Core-binding (CB)" evidence="11">
    <location>
        <begin position="15"/>
        <end position="121"/>
    </location>
</feature>
<keyword evidence="2" id="KW-0963">Cytoplasm</keyword>